<dbReference type="OrthoDB" id="1924025at2759"/>
<proteinExistence type="predicted"/>
<dbReference type="EMBL" id="MVGT01000078">
    <property type="protein sequence ID" value="OVA20599.1"/>
    <property type="molecule type" value="Genomic_DNA"/>
</dbReference>
<dbReference type="PANTHER" id="PTHR33132">
    <property type="entry name" value="OSJNBB0118P14.9 PROTEIN"/>
    <property type="match status" value="1"/>
</dbReference>
<dbReference type="PANTHER" id="PTHR33132:SF142">
    <property type="entry name" value="SERINE-RICH PROTEIN-LIKE PROTEIN"/>
    <property type="match status" value="1"/>
</dbReference>
<dbReference type="Proteomes" id="UP000195402">
    <property type="component" value="Unassembled WGS sequence"/>
</dbReference>
<evidence type="ECO:0000313" key="3">
    <source>
        <dbReference type="Proteomes" id="UP000195402"/>
    </source>
</evidence>
<name>A0A200RD14_MACCD</name>
<feature type="region of interest" description="Disordered" evidence="1">
    <location>
        <begin position="72"/>
        <end position="107"/>
    </location>
</feature>
<feature type="compositionally biased region" description="Polar residues" evidence="1">
    <location>
        <begin position="1"/>
        <end position="10"/>
    </location>
</feature>
<reference evidence="2 3" key="1">
    <citation type="journal article" date="2017" name="Mol. Plant">
        <title>The Genome of Medicinal Plant Macleaya cordata Provides New Insights into Benzylisoquinoline Alkaloids Metabolism.</title>
        <authorList>
            <person name="Liu X."/>
            <person name="Liu Y."/>
            <person name="Huang P."/>
            <person name="Ma Y."/>
            <person name="Qing Z."/>
            <person name="Tang Q."/>
            <person name="Cao H."/>
            <person name="Cheng P."/>
            <person name="Zheng Y."/>
            <person name="Yuan Z."/>
            <person name="Zhou Y."/>
            <person name="Liu J."/>
            <person name="Tang Z."/>
            <person name="Zhuo Y."/>
            <person name="Zhang Y."/>
            <person name="Yu L."/>
            <person name="Huang J."/>
            <person name="Yang P."/>
            <person name="Peng Q."/>
            <person name="Zhang J."/>
            <person name="Jiang W."/>
            <person name="Zhang Z."/>
            <person name="Lin K."/>
            <person name="Ro D.K."/>
            <person name="Chen X."/>
            <person name="Xiong X."/>
            <person name="Shang Y."/>
            <person name="Huang S."/>
            <person name="Zeng J."/>
        </authorList>
    </citation>
    <scope>NUCLEOTIDE SEQUENCE [LARGE SCALE GENOMIC DNA]</scope>
    <source>
        <strain evidence="3">cv. BLH2017</strain>
        <tissue evidence="2">Root</tissue>
    </source>
</reference>
<evidence type="ECO:0000313" key="2">
    <source>
        <dbReference type="EMBL" id="OVA20599.1"/>
    </source>
</evidence>
<dbReference type="FunCoup" id="A0A200RD14">
    <property type="interactions" value="11"/>
</dbReference>
<evidence type="ECO:0000256" key="1">
    <source>
        <dbReference type="SAM" id="MobiDB-lite"/>
    </source>
</evidence>
<feature type="compositionally biased region" description="Polar residues" evidence="1">
    <location>
        <begin position="72"/>
        <end position="90"/>
    </location>
</feature>
<organism evidence="2 3">
    <name type="scientific">Macleaya cordata</name>
    <name type="common">Five-seeded plume-poppy</name>
    <name type="synonym">Bocconia cordata</name>
    <dbReference type="NCBI Taxonomy" id="56857"/>
    <lineage>
        <taxon>Eukaryota</taxon>
        <taxon>Viridiplantae</taxon>
        <taxon>Streptophyta</taxon>
        <taxon>Embryophyta</taxon>
        <taxon>Tracheophyta</taxon>
        <taxon>Spermatophyta</taxon>
        <taxon>Magnoliopsida</taxon>
        <taxon>Ranunculales</taxon>
        <taxon>Papaveraceae</taxon>
        <taxon>Papaveroideae</taxon>
        <taxon>Macleaya</taxon>
    </lineage>
</organism>
<gene>
    <name evidence="2" type="ORF">BVC80_1065g157</name>
</gene>
<sequence length="107" mass="11481">MDLQATLNRLDQSHQEEEKDKETLMESTEVSAAPPMTAVLMRQTSSGASKTNCLCSPTTHAGSFRCRLHRAPSSTLQRTKSIESSSTLLQESPPKAAAAGTTLETSS</sequence>
<keyword evidence="3" id="KW-1185">Reference proteome</keyword>
<feature type="region of interest" description="Disordered" evidence="1">
    <location>
        <begin position="1"/>
        <end position="32"/>
    </location>
</feature>
<feature type="compositionally biased region" description="Basic and acidic residues" evidence="1">
    <location>
        <begin position="11"/>
        <end position="24"/>
    </location>
</feature>
<dbReference type="AlphaFoldDB" id="A0A200RD14"/>
<comment type="caution">
    <text evidence="2">The sequence shown here is derived from an EMBL/GenBank/DDBJ whole genome shotgun (WGS) entry which is preliminary data.</text>
</comment>
<dbReference type="InParanoid" id="A0A200RD14"/>
<accession>A0A200RD14</accession>
<protein>
    <submittedName>
        <fullName evidence="2">Uncharacterized protein</fullName>
    </submittedName>
</protein>